<dbReference type="InterPro" id="IPR002569">
    <property type="entry name" value="Met_Sox_Rdtase_MsrA_dom"/>
</dbReference>
<dbReference type="NCBIfam" id="TIGR00401">
    <property type="entry name" value="msrA"/>
    <property type="match status" value="1"/>
</dbReference>
<dbReference type="HAMAP" id="MF_01401">
    <property type="entry name" value="MsrA"/>
    <property type="match status" value="1"/>
</dbReference>
<keyword evidence="1 4" id="KW-0560">Oxidoreductase</keyword>
<dbReference type="GO" id="GO:0008113">
    <property type="term" value="F:peptide-methionine (S)-S-oxide reductase activity"/>
    <property type="evidence" value="ECO:0007669"/>
    <property type="project" value="UniProtKB-UniRule"/>
</dbReference>
<feature type="chain" id="PRO_5015747320" description="Peptide methionine sulfoxide reductase MsrA" evidence="5">
    <location>
        <begin position="25"/>
        <end position="218"/>
    </location>
</feature>
<dbReference type="GO" id="GO:0033744">
    <property type="term" value="F:L-methionine:thioredoxin-disulfide S-oxidoreductase activity"/>
    <property type="evidence" value="ECO:0007669"/>
    <property type="project" value="RHEA"/>
</dbReference>
<sequence>MRRLPLALPLLLLPLAACSSPANEGVATADPVTKQTSVAVDLSKPEPPIDTARLEAVGGVAYFAGGCFWGVEHFLEQIDGVLRVESGYMGGHVDDPSYAEVSSQESGHLETVRVYFDPERVSYEAVAKRFFEIHDPTQTDGQGPDIGPEYLSAVFVTGPEQREVTDALIERLEARGYDVATQVKPSATFWIAEDYHQNYYVKHAKTPYCHTPVDRFGD</sequence>
<keyword evidence="8" id="KW-1185">Reference proteome</keyword>
<feature type="signal peptide" evidence="5">
    <location>
        <begin position="1"/>
        <end position="24"/>
    </location>
</feature>
<dbReference type="Proteomes" id="UP000237968">
    <property type="component" value="Unassembled WGS sequence"/>
</dbReference>
<dbReference type="InterPro" id="IPR036509">
    <property type="entry name" value="Met_Sox_Rdtase_MsrA_sf"/>
</dbReference>
<evidence type="ECO:0000259" key="6">
    <source>
        <dbReference type="Pfam" id="PF01625"/>
    </source>
</evidence>
<evidence type="ECO:0000313" key="7">
    <source>
        <dbReference type="EMBL" id="PRQ03314.1"/>
    </source>
</evidence>
<protein>
    <recommendedName>
        <fullName evidence="4">Peptide methionine sulfoxide reductase MsrA</fullName>
        <shortName evidence="4">Protein-methionine-S-oxide reductase</shortName>
        <ecNumber evidence="4">1.8.4.11</ecNumber>
    </recommendedName>
    <alternativeName>
        <fullName evidence="4">Peptide-methionine (S)-S-oxide reductase</fullName>
        <shortName evidence="4">Peptide Met(O) reductase</shortName>
    </alternativeName>
</protein>
<evidence type="ECO:0000256" key="3">
    <source>
        <dbReference type="ARBA" id="ARBA00048782"/>
    </source>
</evidence>
<dbReference type="PANTHER" id="PTHR43774:SF1">
    <property type="entry name" value="PEPTIDE METHIONINE SULFOXIDE REDUCTASE MSRA 2"/>
    <property type="match status" value="1"/>
</dbReference>
<comment type="catalytic activity">
    <reaction evidence="3 4">
        <text>[thioredoxin]-disulfide + L-methionine + H2O = L-methionine (S)-S-oxide + [thioredoxin]-dithiol</text>
        <dbReference type="Rhea" id="RHEA:19993"/>
        <dbReference type="Rhea" id="RHEA-COMP:10698"/>
        <dbReference type="Rhea" id="RHEA-COMP:10700"/>
        <dbReference type="ChEBI" id="CHEBI:15377"/>
        <dbReference type="ChEBI" id="CHEBI:29950"/>
        <dbReference type="ChEBI" id="CHEBI:50058"/>
        <dbReference type="ChEBI" id="CHEBI:57844"/>
        <dbReference type="ChEBI" id="CHEBI:58772"/>
        <dbReference type="EC" id="1.8.4.11"/>
    </reaction>
</comment>
<name>A0A2S9YDX2_9BACT</name>
<evidence type="ECO:0000256" key="4">
    <source>
        <dbReference type="HAMAP-Rule" id="MF_01401"/>
    </source>
</evidence>
<dbReference type="Gene3D" id="3.30.1060.10">
    <property type="entry name" value="Peptide methionine sulphoxide reductase MsrA"/>
    <property type="match status" value="1"/>
</dbReference>
<proteinExistence type="inferred from homology"/>
<comment type="similarity">
    <text evidence="4">Belongs to the MsrA Met sulfoxide reductase family.</text>
</comment>
<evidence type="ECO:0000256" key="2">
    <source>
        <dbReference type="ARBA" id="ARBA00047806"/>
    </source>
</evidence>
<dbReference type="PANTHER" id="PTHR43774">
    <property type="entry name" value="PEPTIDE METHIONINE SULFOXIDE REDUCTASE"/>
    <property type="match status" value="1"/>
</dbReference>
<accession>A0A2S9YDX2</accession>
<evidence type="ECO:0000313" key="8">
    <source>
        <dbReference type="Proteomes" id="UP000237968"/>
    </source>
</evidence>
<comment type="function">
    <text evidence="4">Has an important function as a repair enzyme for proteins that have been inactivated by oxidation. Catalyzes the reversible oxidation-reduction of methionine sulfoxide in proteins to methionine.</text>
</comment>
<comment type="catalytic activity">
    <reaction evidence="2 4">
        <text>L-methionyl-[protein] + [thioredoxin]-disulfide + H2O = L-methionyl-(S)-S-oxide-[protein] + [thioredoxin]-dithiol</text>
        <dbReference type="Rhea" id="RHEA:14217"/>
        <dbReference type="Rhea" id="RHEA-COMP:10698"/>
        <dbReference type="Rhea" id="RHEA-COMP:10700"/>
        <dbReference type="Rhea" id="RHEA-COMP:12313"/>
        <dbReference type="Rhea" id="RHEA-COMP:12315"/>
        <dbReference type="ChEBI" id="CHEBI:15377"/>
        <dbReference type="ChEBI" id="CHEBI:16044"/>
        <dbReference type="ChEBI" id="CHEBI:29950"/>
        <dbReference type="ChEBI" id="CHEBI:44120"/>
        <dbReference type="ChEBI" id="CHEBI:50058"/>
        <dbReference type="EC" id="1.8.4.11"/>
    </reaction>
</comment>
<dbReference type="EMBL" id="PVNK01000094">
    <property type="protein sequence ID" value="PRQ03314.1"/>
    <property type="molecule type" value="Genomic_DNA"/>
</dbReference>
<feature type="domain" description="Peptide methionine sulphoxide reductase MsrA" evidence="6">
    <location>
        <begin position="61"/>
        <end position="210"/>
    </location>
</feature>
<dbReference type="AlphaFoldDB" id="A0A2S9YDX2"/>
<dbReference type="EC" id="1.8.4.11" evidence="4"/>
<reference evidence="7 8" key="1">
    <citation type="submission" date="2018-03" db="EMBL/GenBank/DDBJ databases">
        <title>Draft Genome Sequences of the Obligatory Marine Myxobacteria Enhygromyxa salina SWB005.</title>
        <authorList>
            <person name="Poehlein A."/>
            <person name="Moghaddam J.A."/>
            <person name="Harms H."/>
            <person name="Alanjari M."/>
            <person name="Koenig G.M."/>
            <person name="Daniel R."/>
            <person name="Schaeberle T.F."/>
        </authorList>
    </citation>
    <scope>NUCLEOTIDE SEQUENCE [LARGE SCALE GENOMIC DNA]</scope>
    <source>
        <strain evidence="7 8">SWB005</strain>
    </source>
</reference>
<comment type="caution">
    <text evidence="7">The sequence shown here is derived from an EMBL/GenBank/DDBJ whole genome shotgun (WGS) entry which is preliminary data.</text>
</comment>
<dbReference type="RefSeq" id="WP_106391159.1">
    <property type="nucleotide sequence ID" value="NZ_PVNK01000094.1"/>
</dbReference>
<evidence type="ECO:0000256" key="1">
    <source>
        <dbReference type="ARBA" id="ARBA00023002"/>
    </source>
</evidence>
<evidence type="ECO:0000256" key="5">
    <source>
        <dbReference type="SAM" id="SignalP"/>
    </source>
</evidence>
<organism evidence="7 8">
    <name type="scientific">Enhygromyxa salina</name>
    <dbReference type="NCBI Taxonomy" id="215803"/>
    <lineage>
        <taxon>Bacteria</taxon>
        <taxon>Pseudomonadati</taxon>
        <taxon>Myxococcota</taxon>
        <taxon>Polyangia</taxon>
        <taxon>Nannocystales</taxon>
        <taxon>Nannocystaceae</taxon>
        <taxon>Enhygromyxa</taxon>
    </lineage>
</organism>
<dbReference type="Pfam" id="PF01625">
    <property type="entry name" value="PMSR"/>
    <property type="match status" value="1"/>
</dbReference>
<dbReference type="SUPFAM" id="SSF55068">
    <property type="entry name" value="Peptide methionine sulfoxide reductase"/>
    <property type="match status" value="1"/>
</dbReference>
<gene>
    <name evidence="7" type="primary">msrA1</name>
    <name evidence="4" type="synonym">msrA</name>
    <name evidence="7" type="ORF">ENSA5_17040</name>
</gene>
<feature type="active site" evidence="4">
    <location>
        <position position="67"/>
    </location>
</feature>
<dbReference type="OrthoDB" id="4174719at2"/>
<keyword evidence="5" id="KW-0732">Signal</keyword>